<evidence type="ECO:0000313" key="3">
    <source>
        <dbReference type="Proteomes" id="UP001431776"/>
    </source>
</evidence>
<reference evidence="2" key="1">
    <citation type="submission" date="2023-05" db="EMBL/GenBank/DDBJ databases">
        <title>Anaerotaeda fermentans gen. nov., sp. nov., a novel anaerobic planctomycete of the new family within the order Sedimentisphaerales isolated from Taman Peninsula, Russia.</title>
        <authorList>
            <person name="Khomyakova M.A."/>
            <person name="Merkel A.Y."/>
            <person name="Slobodkin A.I."/>
        </authorList>
    </citation>
    <scope>NUCLEOTIDE SEQUENCE</scope>
    <source>
        <strain evidence="2">M17dextr</strain>
    </source>
</reference>
<dbReference type="Proteomes" id="UP001431776">
    <property type="component" value="Unassembled WGS sequence"/>
</dbReference>
<dbReference type="InterPro" id="IPR048301">
    <property type="entry name" value="NucS_C"/>
</dbReference>
<organism evidence="2 3">
    <name type="scientific">Anaerobaca lacustris</name>
    <dbReference type="NCBI Taxonomy" id="3044600"/>
    <lineage>
        <taxon>Bacteria</taxon>
        <taxon>Pseudomonadati</taxon>
        <taxon>Planctomycetota</taxon>
        <taxon>Phycisphaerae</taxon>
        <taxon>Sedimentisphaerales</taxon>
        <taxon>Anaerobacaceae</taxon>
        <taxon>Anaerobaca</taxon>
    </lineage>
</organism>
<keyword evidence="3" id="KW-1185">Reference proteome</keyword>
<dbReference type="InterPro" id="IPR011856">
    <property type="entry name" value="tRNA_endonuc-like_dom_sf"/>
</dbReference>
<dbReference type="RefSeq" id="WP_349246393.1">
    <property type="nucleotide sequence ID" value="NZ_JASCXX010000027.1"/>
</dbReference>
<keyword evidence="2" id="KW-0255">Endonuclease</keyword>
<sequence length="220" mass="25223">MISEKDMETLIIADPEKYLGEAGLRLLSQQYHIGSYMFDLLFEDRHGAKLIVEIQKGPLDRNHTYKILDYYHEYKKNNPLDFIELLVIANKISDERKERLRDWGVSFREIPERVFVSDSDAINIIGPERIPDVAQHPTKSEKAIAGKSTTDTRQRRGDFAHKEGVIVQSAYLMRSGYDAAQIAAKLNIPLEKAKRYVAFLKNNRHPSVVEFFRGDAGSGR</sequence>
<evidence type="ECO:0000259" key="1">
    <source>
        <dbReference type="Pfam" id="PF01939"/>
    </source>
</evidence>
<dbReference type="GO" id="GO:0003676">
    <property type="term" value="F:nucleic acid binding"/>
    <property type="evidence" value="ECO:0007669"/>
    <property type="project" value="InterPro"/>
</dbReference>
<gene>
    <name evidence="2" type="ORF">QJ522_18125</name>
</gene>
<name>A0AAW6U5R0_9BACT</name>
<dbReference type="AlphaFoldDB" id="A0AAW6U5R0"/>
<comment type="caution">
    <text evidence="2">The sequence shown here is derived from an EMBL/GenBank/DDBJ whole genome shotgun (WGS) entry which is preliminary data.</text>
</comment>
<dbReference type="Gene3D" id="3.40.1350.10">
    <property type="match status" value="1"/>
</dbReference>
<protein>
    <submittedName>
        <fullName evidence="2">Endonuclease NucS</fullName>
    </submittedName>
</protein>
<keyword evidence="2" id="KW-0378">Hydrolase</keyword>
<dbReference type="GO" id="GO:0004519">
    <property type="term" value="F:endonuclease activity"/>
    <property type="evidence" value="ECO:0007669"/>
    <property type="project" value="UniProtKB-KW"/>
</dbReference>
<dbReference type="Pfam" id="PF01939">
    <property type="entry name" value="NucS_C"/>
    <property type="match status" value="1"/>
</dbReference>
<evidence type="ECO:0000313" key="2">
    <source>
        <dbReference type="EMBL" id="MDI6450984.1"/>
    </source>
</evidence>
<feature type="domain" description="Endonuclease NucS C-terminal" evidence="1">
    <location>
        <begin position="3"/>
        <end position="110"/>
    </location>
</feature>
<accession>A0AAW6U5R0</accession>
<proteinExistence type="predicted"/>
<dbReference type="EMBL" id="JASCXX010000027">
    <property type="protein sequence ID" value="MDI6450984.1"/>
    <property type="molecule type" value="Genomic_DNA"/>
</dbReference>
<keyword evidence="2" id="KW-0540">Nuclease</keyword>